<dbReference type="Proteomes" id="UP000799777">
    <property type="component" value="Unassembled WGS sequence"/>
</dbReference>
<name>A0A9P4H4M9_9PLEO</name>
<dbReference type="GO" id="GO:0031593">
    <property type="term" value="F:polyubiquitin modification-dependent protein binding"/>
    <property type="evidence" value="ECO:0007669"/>
    <property type="project" value="TreeGrafter"/>
</dbReference>
<organism evidence="2 3">
    <name type="scientific">Setomelanomma holmii</name>
    <dbReference type="NCBI Taxonomy" id="210430"/>
    <lineage>
        <taxon>Eukaryota</taxon>
        <taxon>Fungi</taxon>
        <taxon>Dikarya</taxon>
        <taxon>Ascomycota</taxon>
        <taxon>Pezizomycotina</taxon>
        <taxon>Dothideomycetes</taxon>
        <taxon>Pleosporomycetidae</taxon>
        <taxon>Pleosporales</taxon>
        <taxon>Pleosporineae</taxon>
        <taxon>Phaeosphaeriaceae</taxon>
        <taxon>Setomelanomma</taxon>
    </lineage>
</organism>
<dbReference type="PANTHER" id="PTHR21220:SF0">
    <property type="entry name" value="DNA-DEPENDENT METALLOPROTEASE SPRTN"/>
    <property type="match status" value="1"/>
</dbReference>
<sequence>SASGLSSRLCDPHLKCDRNLNWSIDWAVAFIVDNLEKKPEAAETLRNIRIRAATIEREGLGKDIPHRIFNKLNETLFAGYLKNAVFLETSSLGLDVSGATYTQSWGPMAEVKRISIILNNDVLENARARDIVAILIHHMIHAYFLVACGPQKEDEVTYGRLGHGYEFGKVMSAIKKLSAAHGKELTPLNFGHNLSDLRYVEDGHVYMRRRPSKDTHDSEKEKWYCSHCHPNVYELAQPDVDKWYTKICKPMLDQPCKTIRSSTVQVYNDRRHELETKPRARLISSAKSVEFIFKDKSVLVDGNKIDDFLAVRRAFEMKKCRYVKMDSEVDEKTFMRFLEFIHTRAYRPDPSILAAAATGLGIARKGPPIIMPNNNSGKGDACVLTDVQFAKMGALMKLDECKSYALSRMNAYGIMTEDPINVLREIYKGYEPDARLKEWARKFLLAAPNSSYRSGLNTSGVGTNEMPNLLKLDNEHGTWGGRLREALESSGALENDVRKAWLELSRAGY</sequence>
<dbReference type="GO" id="GO:0004222">
    <property type="term" value="F:metalloendopeptidase activity"/>
    <property type="evidence" value="ECO:0007669"/>
    <property type="project" value="InterPro"/>
</dbReference>
<dbReference type="GO" id="GO:0006974">
    <property type="term" value="P:DNA damage response"/>
    <property type="evidence" value="ECO:0007669"/>
    <property type="project" value="InterPro"/>
</dbReference>
<feature type="non-terminal residue" evidence="2">
    <location>
        <position position="509"/>
    </location>
</feature>
<feature type="non-terminal residue" evidence="2">
    <location>
        <position position="1"/>
    </location>
</feature>
<accession>A0A9P4H4M9</accession>
<protein>
    <recommendedName>
        <fullName evidence="1">SprT-like domain-containing protein</fullName>
    </recommendedName>
</protein>
<evidence type="ECO:0000313" key="2">
    <source>
        <dbReference type="EMBL" id="KAF2027477.1"/>
    </source>
</evidence>
<dbReference type="InterPro" id="IPR006640">
    <property type="entry name" value="SprT-like_domain"/>
</dbReference>
<reference evidence="2" key="1">
    <citation type="journal article" date="2020" name="Stud. Mycol.">
        <title>101 Dothideomycetes genomes: a test case for predicting lifestyles and emergence of pathogens.</title>
        <authorList>
            <person name="Haridas S."/>
            <person name="Albert R."/>
            <person name="Binder M."/>
            <person name="Bloem J."/>
            <person name="Labutti K."/>
            <person name="Salamov A."/>
            <person name="Andreopoulos B."/>
            <person name="Baker S."/>
            <person name="Barry K."/>
            <person name="Bills G."/>
            <person name="Bluhm B."/>
            <person name="Cannon C."/>
            <person name="Castanera R."/>
            <person name="Culley D."/>
            <person name="Daum C."/>
            <person name="Ezra D."/>
            <person name="Gonzalez J."/>
            <person name="Henrissat B."/>
            <person name="Kuo A."/>
            <person name="Liang C."/>
            <person name="Lipzen A."/>
            <person name="Lutzoni F."/>
            <person name="Magnuson J."/>
            <person name="Mondo S."/>
            <person name="Nolan M."/>
            <person name="Ohm R."/>
            <person name="Pangilinan J."/>
            <person name="Park H.-J."/>
            <person name="Ramirez L."/>
            <person name="Alfaro M."/>
            <person name="Sun H."/>
            <person name="Tritt A."/>
            <person name="Yoshinaga Y."/>
            <person name="Zwiers L.-H."/>
            <person name="Turgeon B."/>
            <person name="Goodwin S."/>
            <person name="Spatafora J."/>
            <person name="Crous P."/>
            <person name="Grigoriev I."/>
        </authorList>
    </citation>
    <scope>NUCLEOTIDE SEQUENCE</scope>
    <source>
        <strain evidence="2">CBS 110217</strain>
    </source>
</reference>
<dbReference type="Pfam" id="PF10263">
    <property type="entry name" value="SprT-like"/>
    <property type="match status" value="1"/>
</dbReference>
<dbReference type="InterPro" id="IPR044245">
    <property type="entry name" value="Spartan"/>
</dbReference>
<dbReference type="AlphaFoldDB" id="A0A9P4H4M9"/>
<dbReference type="GO" id="GO:0005634">
    <property type="term" value="C:nucleus"/>
    <property type="evidence" value="ECO:0007669"/>
    <property type="project" value="TreeGrafter"/>
</dbReference>
<dbReference type="GO" id="GO:0003697">
    <property type="term" value="F:single-stranded DNA binding"/>
    <property type="evidence" value="ECO:0007669"/>
    <property type="project" value="InterPro"/>
</dbReference>
<evidence type="ECO:0000313" key="3">
    <source>
        <dbReference type="Proteomes" id="UP000799777"/>
    </source>
</evidence>
<keyword evidence="3" id="KW-1185">Reference proteome</keyword>
<gene>
    <name evidence="2" type="ORF">EK21DRAFT_36255</name>
</gene>
<proteinExistence type="predicted"/>
<comment type="caution">
    <text evidence="2">The sequence shown here is derived from an EMBL/GenBank/DDBJ whole genome shotgun (WGS) entry which is preliminary data.</text>
</comment>
<dbReference type="PANTHER" id="PTHR21220">
    <property type="entry name" value="DNA-DEPENDENT METALLOPROTEASE SPRTN"/>
    <property type="match status" value="1"/>
</dbReference>
<dbReference type="OrthoDB" id="5236983at2759"/>
<feature type="domain" description="SprT-like" evidence="1">
    <location>
        <begin position="67"/>
        <end position="177"/>
    </location>
</feature>
<dbReference type="EMBL" id="ML978226">
    <property type="protein sequence ID" value="KAF2027477.1"/>
    <property type="molecule type" value="Genomic_DNA"/>
</dbReference>
<evidence type="ECO:0000259" key="1">
    <source>
        <dbReference type="Pfam" id="PF10263"/>
    </source>
</evidence>